<protein>
    <submittedName>
        <fullName evidence="2">Uncharacterized protein</fullName>
    </submittedName>
</protein>
<keyword evidence="1" id="KW-0472">Membrane</keyword>
<evidence type="ECO:0000256" key="1">
    <source>
        <dbReference type="SAM" id="Phobius"/>
    </source>
</evidence>
<dbReference type="AlphaFoldDB" id="A0A9P6ZIL0"/>
<organism evidence="2 3">
    <name type="scientific">Suillus placidus</name>
    <dbReference type="NCBI Taxonomy" id="48579"/>
    <lineage>
        <taxon>Eukaryota</taxon>
        <taxon>Fungi</taxon>
        <taxon>Dikarya</taxon>
        <taxon>Basidiomycota</taxon>
        <taxon>Agaricomycotina</taxon>
        <taxon>Agaricomycetes</taxon>
        <taxon>Agaricomycetidae</taxon>
        <taxon>Boletales</taxon>
        <taxon>Suillineae</taxon>
        <taxon>Suillaceae</taxon>
        <taxon>Suillus</taxon>
    </lineage>
</organism>
<accession>A0A9P6ZIL0</accession>
<feature type="transmembrane region" description="Helical" evidence="1">
    <location>
        <begin position="66"/>
        <end position="83"/>
    </location>
</feature>
<name>A0A9P6ZIL0_9AGAM</name>
<dbReference type="OrthoDB" id="10555866at2759"/>
<feature type="transmembrane region" description="Helical" evidence="1">
    <location>
        <begin position="89"/>
        <end position="107"/>
    </location>
</feature>
<evidence type="ECO:0000313" key="3">
    <source>
        <dbReference type="Proteomes" id="UP000714275"/>
    </source>
</evidence>
<comment type="caution">
    <text evidence="2">The sequence shown here is derived from an EMBL/GenBank/DDBJ whole genome shotgun (WGS) entry which is preliminary data.</text>
</comment>
<proteinExistence type="predicted"/>
<gene>
    <name evidence="2" type="ORF">EV702DRAFT_1150116</name>
</gene>
<sequence>MRQEHISIAGLPHVYCRPSPPSFNPDATLFPTQIPFPHPFSSRFLKLASYRFLFASQSLSRRKRQNPILSFWSFPVFLFLHLQHSLTTWWYPIYFLILSVLLFYFAASQDRSIPNFSFYHIPSALASSPFLFLQSSVHFAALQSIRTHSRVIIIFLQSSTVGNSVLQHGSNAIPCILVMYLILRIFCPGCPRPASQP</sequence>
<keyword evidence="1" id="KW-0812">Transmembrane</keyword>
<dbReference type="Proteomes" id="UP000714275">
    <property type="component" value="Unassembled WGS sequence"/>
</dbReference>
<reference evidence="2" key="1">
    <citation type="journal article" date="2020" name="New Phytol.">
        <title>Comparative genomics reveals dynamic genome evolution in host specialist ectomycorrhizal fungi.</title>
        <authorList>
            <person name="Lofgren L.A."/>
            <person name="Nguyen N.H."/>
            <person name="Vilgalys R."/>
            <person name="Ruytinx J."/>
            <person name="Liao H.L."/>
            <person name="Branco S."/>
            <person name="Kuo A."/>
            <person name="LaButti K."/>
            <person name="Lipzen A."/>
            <person name="Andreopoulos W."/>
            <person name="Pangilinan J."/>
            <person name="Riley R."/>
            <person name="Hundley H."/>
            <person name="Na H."/>
            <person name="Barry K."/>
            <person name="Grigoriev I.V."/>
            <person name="Stajich J.E."/>
            <person name="Kennedy P.G."/>
        </authorList>
    </citation>
    <scope>NUCLEOTIDE SEQUENCE</scope>
    <source>
        <strain evidence="2">DOB743</strain>
    </source>
</reference>
<evidence type="ECO:0000313" key="2">
    <source>
        <dbReference type="EMBL" id="KAG1766530.1"/>
    </source>
</evidence>
<keyword evidence="1" id="KW-1133">Transmembrane helix</keyword>
<dbReference type="EMBL" id="JABBWD010000095">
    <property type="protein sequence ID" value="KAG1766530.1"/>
    <property type="molecule type" value="Genomic_DNA"/>
</dbReference>
<keyword evidence="3" id="KW-1185">Reference proteome</keyword>